<dbReference type="InterPro" id="IPR036291">
    <property type="entry name" value="NAD(P)-bd_dom_sf"/>
</dbReference>
<gene>
    <name evidence="1" type="ORF">BVC71_13755</name>
</gene>
<dbReference type="AlphaFoldDB" id="A0A251WVT7"/>
<name>A0A251WVT7_9RHOB</name>
<evidence type="ECO:0000313" key="1">
    <source>
        <dbReference type="EMBL" id="OUD08557.1"/>
    </source>
</evidence>
<dbReference type="Gene3D" id="3.40.50.720">
    <property type="entry name" value="NAD(P)-binding Rossmann-like Domain"/>
    <property type="match status" value="1"/>
</dbReference>
<evidence type="ECO:0000313" key="2">
    <source>
        <dbReference type="Proteomes" id="UP000194664"/>
    </source>
</evidence>
<protein>
    <submittedName>
        <fullName evidence="1">Epimerase</fullName>
    </submittedName>
</protein>
<sequence>MSKTVLILGSSGKIGVHSAKAFKDAGWNVRKFNRSTDDLMTAARGADVIVNGFNPPNYHDWENIVPKFTADVIRAAKHSGSTVIIPGNVYHFGDTPGVWSEQTAPNPVSRKGRIRLEMEKAYKASGVRTIVLRAGNFIDPNRDGCVMSMIYLRSIQKGKVTLPGPTQTRQAMCYLPDWARAAVDLAEKRAELAAFEDIPFPGNDFSAEDIKQGLERILGRPLKYTRFPWPLFTLLSPVWEMARELSEMRYLWTTNHTLCGEKFGRILPDFKPTDVDTVLTAALPHNLRVQGSEVRAKSMAART</sequence>
<dbReference type="RefSeq" id="WP_086452253.1">
    <property type="nucleotide sequence ID" value="NZ_MSPP01000005.1"/>
</dbReference>
<organism evidence="1 2">
    <name type="scientific">Marivivens niveibacter</name>
    <dbReference type="NCBI Taxonomy" id="1930667"/>
    <lineage>
        <taxon>Bacteria</taxon>
        <taxon>Pseudomonadati</taxon>
        <taxon>Pseudomonadota</taxon>
        <taxon>Alphaproteobacteria</taxon>
        <taxon>Rhodobacterales</taxon>
        <taxon>Paracoccaceae</taxon>
        <taxon>Marivivens group</taxon>
        <taxon>Marivivens</taxon>
    </lineage>
</organism>
<comment type="caution">
    <text evidence="1">The sequence shown here is derived from an EMBL/GenBank/DDBJ whole genome shotgun (WGS) entry which is preliminary data.</text>
</comment>
<dbReference type="OrthoDB" id="7170465at2"/>
<dbReference type="EMBL" id="MSPP01000005">
    <property type="protein sequence ID" value="OUD08557.1"/>
    <property type="molecule type" value="Genomic_DNA"/>
</dbReference>
<proteinExistence type="predicted"/>
<keyword evidence="2" id="KW-1185">Reference proteome</keyword>
<dbReference type="SUPFAM" id="SSF51735">
    <property type="entry name" value="NAD(P)-binding Rossmann-fold domains"/>
    <property type="match status" value="1"/>
</dbReference>
<dbReference type="Proteomes" id="UP000194664">
    <property type="component" value="Unassembled WGS sequence"/>
</dbReference>
<accession>A0A251WVT7</accession>
<reference evidence="1 2" key="1">
    <citation type="submission" date="2016-12" db="EMBL/GenBank/DDBJ databases">
        <title>The draft genome sequence of HSLHS2.</title>
        <authorList>
            <person name="Hu D."/>
            <person name="Wang L."/>
            <person name="Shao Z."/>
        </authorList>
    </citation>
    <scope>NUCLEOTIDE SEQUENCE [LARGE SCALE GENOMIC DNA]</scope>
    <source>
        <strain evidence="1">MCCC 1A06712</strain>
    </source>
</reference>